<reference evidence="13 14" key="1">
    <citation type="submission" date="2020-04" db="EMBL/GenBank/DDBJ databases">
        <authorList>
            <person name="Laetsch R D."/>
            <person name="Stevens L."/>
            <person name="Kumar S."/>
            <person name="Blaxter L. M."/>
        </authorList>
    </citation>
    <scope>NUCLEOTIDE SEQUENCE [LARGE SCALE GENOMIC DNA]</scope>
</reference>
<keyword evidence="14" id="KW-1185">Reference proteome</keyword>
<dbReference type="AlphaFoldDB" id="A0A8S1F1V9"/>
<dbReference type="PROSITE" id="PS50157">
    <property type="entry name" value="ZINC_FINGER_C2H2_2"/>
    <property type="match status" value="9"/>
</dbReference>
<feature type="domain" description="C2H2-type" evidence="12">
    <location>
        <begin position="229"/>
        <end position="256"/>
    </location>
</feature>
<feature type="compositionally biased region" description="Polar residues" evidence="11">
    <location>
        <begin position="452"/>
        <end position="465"/>
    </location>
</feature>
<evidence type="ECO:0000256" key="10">
    <source>
        <dbReference type="PROSITE-ProRule" id="PRU00042"/>
    </source>
</evidence>
<keyword evidence="7" id="KW-0805">Transcription regulation</keyword>
<dbReference type="GO" id="GO:0005634">
    <property type="term" value="C:nucleus"/>
    <property type="evidence" value="ECO:0007669"/>
    <property type="project" value="UniProtKB-SubCell"/>
</dbReference>
<evidence type="ECO:0000256" key="11">
    <source>
        <dbReference type="SAM" id="MobiDB-lite"/>
    </source>
</evidence>
<evidence type="ECO:0000256" key="6">
    <source>
        <dbReference type="ARBA" id="ARBA00022833"/>
    </source>
</evidence>
<dbReference type="PROSITE" id="PS00028">
    <property type="entry name" value="ZINC_FINGER_C2H2_1"/>
    <property type="match status" value="9"/>
</dbReference>
<dbReference type="OrthoDB" id="8117402at2759"/>
<dbReference type="Pfam" id="PF13912">
    <property type="entry name" value="zf-C2H2_6"/>
    <property type="match status" value="1"/>
</dbReference>
<feature type="compositionally biased region" description="Acidic residues" evidence="11">
    <location>
        <begin position="7"/>
        <end position="35"/>
    </location>
</feature>
<comment type="caution">
    <text evidence="13">The sequence shown here is derived from an EMBL/GenBank/DDBJ whole genome shotgun (WGS) entry which is preliminary data.</text>
</comment>
<evidence type="ECO:0000313" key="14">
    <source>
        <dbReference type="Proteomes" id="UP000494206"/>
    </source>
</evidence>
<gene>
    <name evidence="13" type="ORF">CBOVIS_LOCUS8111</name>
</gene>
<organism evidence="13 14">
    <name type="scientific">Caenorhabditis bovis</name>
    <dbReference type="NCBI Taxonomy" id="2654633"/>
    <lineage>
        <taxon>Eukaryota</taxon>
        <taxon>Metazoa</taxon>
        <taxon>Ecdysozoa</taxon>
        <taxon>Nematoda</taxon>
        <taxon>Chromadorea</taxon>
        <taxon>Rhabditida</taxon>
        <taxon>Rhabditina</taxon>
        <taxon>Rhabditomorpha</taxon>
        <taxon>Rhabditoidea</taxon>
        <taxon>Rhabditidae</taxon>
        <taxon>Peloderinae</taxon>
        <taxon>Caenorhabditis</taxon>
    </lineage>
</organism>
<dbReference type="GO" id="GO:0000122">
    <property type="term" value="P:negative regulation of transcription by RNA polymerase II"/>
    <property type="evidence" value="ECO:0007669"/>
    <property type="project" value="UniProtKB-ARBA"/>
</dbReference>
<dbReference type="EMBL" id="CADEPM010000005">
    <property type="protein sequence ID" value="CAB3405979.1"/>
    <property type="molecule type" value="Genomic_DNA"/>
</dbReference>
<proteinExistence type="inferred from homology"/>
<keyword evidence="5 10" id="KW-0863">Zinc-finger</keyword>
<dbReference type="PANTHER" id="PTHR23234">
    <property type="entry name" value="ZNF44 PROTEIN"/>
    <property type="match status" value="1"/>
</dbReference>
<dbReference type="InterPro" id="IPR050758">
    <property type="entry name" value="Znf_C2H2-type"/>
</dbReference>
<evidence type="ECO:0000256" key="2">
    <source>
        <dbReference type="ARBA" id="ARBA00006991"/>
    </source>
</evidence>
<evidence type="ECO:0000256" key="4">
    <source>
        <dbReference type="ARBA" id="ARBA00022737"/>
    </source>
</evidence>
<dbReference type="InterPro" id="IPR013087">
    <property type="entry name" value="Znf_C2H2_type"/>
</dbReference>
<feature type="domain" description="C2H2-type" evidence="12">
    <location>
        <begin position="115"/>
        <end position="142"/>
    </location>
</feature>
<keyword evidence="4" id="KW-0677">Repeat</keyword>
<keyword evidence="3" id="KW-0479">Metal-binding</keyword>
<evidence type="ECO:0000256" key="7">
    <source>
        <dbReference type="ARBA" id="ARBA00023015"/>
    </source>
</evidence>
<feature type="domain" description="C2H2-type" evidence="12">
    <location>
        <begin position="87"/>
        <end position="114"/>
    </location>
</feature>
<comment type="similarity">
    <text evidence="2">Belongs to the krueppel C2H2-type zinc-finger protein family.</text>
</comment>
<dbReference type="SMART" id="SM00355">
    <property type="entry name" value="ZnF_C2H2"/>
    <property type="match status" value="10"/>
</dbReference>
<evidence type="ECO:0000256" key="8">
    <source>
        <dbReference type="ARBA" id="ARBA00023163"/>
    </source>
</evidence>
<accession>A0A8S1F1V9</accession>
<feature type="domain" description="C2H2-type" evidence="12">
    <location>
        <begin position="257"/>
        <end position="284"/>
    </location>
</feature>
<feature type="domain" description="C2H2-type" evidence="12">
    <location>
        <begin position="285"/>
        <end position="312"/>
    </location>
</feature>
<dbReference type="Gene3D" id="3.30.160.60">
    <property type="entry name" value="Classic Zinc Finger"/>
    <property type="match status" value="8"/>
</dbReference>
<evidence type="ECO:0000313" key="13">
    <source>
        <dbReference type="EMBL" id="CAB3405979.1"/>
    </source>
</evidence>
<feature type="compositionally biased region" description="Low complexity" evidence="11">
    <location>
        <begin position="36"/>
        <end position="79"/>
    </location>
</feature>
<feature type="domain" description="C2H2-type" evidence="12">
    <location>
        <begin position="333"/>
        <end position="355"/>
    </location>
</feature>
<sequence>MEYGTMEYEEEHEEQEDLMMDDEDEEDDHFDEEMMLEGSDSPSSVVAVSPHGTSSNSSTSPSLQVESPSARTESSTTTSSGVVEKRHICDICGKAFSYFSILESHKRSHTGEKPFKCHFCVKTFAQKATLQVHERTHTGERPYKCRYCDKTFAQYGTKTVHEKSAHLGIRNYKCPKCGKLLSSPSALYTHKKTHGDKTFRCEFCPKTFALKNYLKLHVKQVHEQNEKKHVCRYCNRGFAYAGSLQVHVRTHTGERPYVCRFCPKAFASQGNLQSHERTHTGERPYTCQYCQRTFIQKSQLTAHEATHLGQKNSINADHEMAGTASNREETGTYRCSFCHVVFPFASNLFIHLRKHKDKLYGNYCKACGETYPVAEALNGHMEHCAAYQSLVKTGIIRPPQMTNEDSESDGEIRREFSSLGVRSFPPPVNIYQQPPPQHQMQFSHLRGLPQISLGSSQPVQQSGQLNFGLPVSQPPQVFPHAAAPVQPLHYPSLELPPTDFGPLTGSKPPSFQPDQLGSSEALSAFHPPVSKSQQPMNSTEILNSFLPQIPPTNSNPQLSLSTSLLSTQLLLQQLQNPDQLNYLLQQNLLSLAASLPQQPQFYQAPSTAPPVPSAPAALSVVSNPPMDLASSPIQVLASAERDFHDVWIEYDTVVANNKHEPRHALIFVALLNDQFTFGGLPEMFYKRTSCAAFHTDLNIVERCHDDYFLLRADLINLKKVIFDKDSKFDTVCVEAAKKANDKIESLYKDKYNYVMRYENRVLMMYKPSRDHEKCIGTYDMDEDVFTCVRHNGTDNVPVLEESFLFNKFDKSFNRVVNTVEVYCRVPHTSYN</sequence>
<evidence type="ECO:0000256" key="1">
    <source>
        <dbReference type="ARBA" id="ARBA00004123"/>
    </source>
</evidence>
<feature type="region of interest" description="Disordered" evidence="11">
    <location>
        <begin position="489"/>
        <end position="518"/>
    </location>
</feature>
<dbReference type="SUPFAM" id="SSF57667">
    <property type="entry name" value="beta-beta-alpha zinc fingers"/>
    <property type="match status" value="6"/>
</dbReference>
<dbReference type="InterPro" id="IPR036236">
    <property type="entry name" value="Znf_C2H2_sf"/>
</dbReference>
<name>A0A8S1F1V9_9PELO</name>
<dbReference type="GO" id="GO:0008270">
    <property type="term" value="F:zinc ion binding"/>
    <property type="evidence" value="ECO:0007669"/>
    <property type="project" value="UniProtKB-KW"/>
</dbReference>
<dbReference type="PANTHER" id="PTHR23234:SF10">
    <property type="entry name" value="RIKEN CDNA 6720489N17 GENE-RELATED"/>
    <property type="match status" value="1"/>
</dbReference>
<feature type="domain" description="C2H2-type" evidence="12">
    <location>
        <begin position="199"/>
        <end position="227"/>
    </location>
</feature>
<feature type="region of interest" description="Disordered" evidence="11">
    <location>
        <begin position="1"/>
        <end position="79"/>
    </location>
</feature>
<dbReference type="FunFam" id="3.30.160.60:FF:000184">
    <property type="entry name" value="Zinc finger protein 333"/>
    <property type="match status" value="1"/>
</dbReference>
<comment type="subcellular location">
    <subcellularLocation>
        <location evidence="1">Nucleus</location>
    </subcellularLocation>
</comment>
<evidence type="ECO:0000256" key="5">
    <source>
        <dbReference type="ARBA" id="ARBA00022771"/>
    </source>
</evidence>
<dbReference type="Pfam" id="PF00096">
    <property type="entry name" value="zf-C2H2"/>
    <property type="match status" value="6"/>
</dbReference>
<evidence type="ECO:0000256" key="3">
    <source>
        <dbReference type="ARBA" id="ARBA00022723"/>
    </source>
</evidence>
<dbReference type="FunFam" id="3.30.160.60:FF:000446">
    <property type="entry name" value="Zinc finger protein"/>
    <property type="match status" value="1"/>
</dbReference>
<feature type="region of interest" description="Disordered" evidence="11">
    <location>
        <begin position="451"/>
        <end position="471"/>
    </location>
</feature>
<dbReference type="FunFam" id="3.30.160.60:FF:000512">
    <property type="entry name" value="zinc finger protein 197 isoform X1"/>
    <property type="match status" value="1"/>
</dbReference>
<feature type="compositionally biased region" description="Polar residues" evidence="11">
    <location>
        <begin position="507"/>
        <end position="518"/>
    </location>
</feature>
<keyword evidence="8" id="KW-0804">Transcription</keyword>
<dbReference type="FunFam" id="3.30.160.60:FF:000557">
    <property type="entry name" value="zinc finger and SCAN domain-containing protein 29"/>
    <property type="match status" value="1"/>
</dbReference>
<evidence type="ECO:0000259" key="12">
    <source>
        <dbReference type="PROSITE" id="PS50157"/>
    </source>
</evidence>
<feature type="domain" description="C2H2-type" evidence="12">
    <location>
        <begin position="172"/>
        <end position="199"/>
    </location>
</feature>
<feature type="domain" description="C2H2-type" evidence="12">
    <location>
        <begin position="143"/>
        <end position="171"/>
    </location>
</feature>
<dbReference type="FunFam" id="3.30.160.60:FF:000110">
    <property type="entry name" value="Zinc finger protein-like"/>
    <property type="match status" value="1"/>
</dbReference>
<keyword evidence="6" id="KW-0862">Zinc</keyword>
<protein>
    <recommendedName>
        <fullName evidence="12">C2H2-type domain-containing protein</fullName>
    </recommendedName>
</protein>
<keyword evidence="9" id="KW-0539">Nucleus</keyword>
<dbReference type="FunFam" id="3.30.160.60:FF:000193">
    <property type="entry name" value="Zinc finger protein 300"/>
    <property type="match status" value="1"/>
</dbReference>
<evidence type="ECO:0000256" key="9">
    <source>
        <dbReference type="ARBA" id="ARBA00023242"/>
    </source>
</evidence>
<dbReference type="Proteomes" id="UP000494206">
    <property type="component" value="Unassembled WGS sequence"/>
</dbReference>